<feature type="chain" id="PRO_5032381880" evidence="1">
    <location>
        <begin position="19"/>
        <end position="583"/>
    </location>
</feature>
<dbReference type="InterPro" id="IPR012677">
    <property type="entry name" value="Nucleotide-bd_a/b_plait_sf"/>
</dbReference>
<protein>
    <submittedName>
        <fullName evidence="2">Uncharacterized protein</fullName>
    </submittedName>
</protein>
<proteinExistence type="predicted"/>
<sequence length="583" mass="63330">MQLRWSICLVALLRPCIPEQTCSDESSCKAFDTSNVLGPLELARDGEMGQPNEAGLVTLQVASDGIRWQIGHVLPERRSRDLQRSAERLAEGAISPLRMTDTELLVVLRGLQGRIRGTRLSLVGDAQGMEDLGWLEDGSLPRATALSRLSSQGALAVGHRAGLASVWRYQEQGKPGWALTSTAKVSHHEWESVILTVLSDDSRLLLAASEDNVMLFYLFPAQNEPKELFHLHGGASQVSAACILHLTGEAPRYLLVLAMQRGGLQGWMVDESGARVIWKIPRASSPIISRLDLAQTSEPPTTLLLAAGDGSGIITVWSLNLNGELASPNNGRWSQAPSRRALPISGLQLLHIKPAMVGILRYGVMAPQWLLSVSTEKDVYVLDALKGSVLHRVEESLVYSMSQLLTSLSTQKVVELLHVFASLLRIVRLVRMGAACKANQSTLLATDMHITENLVVHVRHKQTPDTRCGLELIGQWLFRTSRVLVTSACAAGKLKLWYGGPQIVQPGGDALQDLVIGGYAITLVSEFFAEFGIMEENIALGVNAQGRPSGEAWVQFLDVPSADEAKLGAELLFVVSKIPKPGV</sequence>
<keyword evidence="3" id="KW-1185">Reference proteome</keyword>
<dbReference type="InterPro" id="IPR036322">
    <property type="entry name" value="WD40_repeat_dom_sf"/>
</dbReference>
<dbReference type="Gene3D" id="2.130.10.10">
    <property type="entry name" value="YVTN repeat-like/Quinoprotein amine dehydrogenase"/>
    <property type="match status" value="1"/>
</dbReference>
<organism evidence="2 3">
    <name type="scientific">Symbiodinium natans</name>
    <dbReference type="NCBI Taxonomy" id="878477"/>
    <lineage>
        <taxon>Eukaryota</taxon>
        <taxon>Sar</taxon>
        <taxon>Alveolata</taxon>
        <taxon>Dinophyceae</taxon>
        <taxon>Suessiales</taxon>
        <taxon>Symbiodiniaceae</taxon>
        <taxon>Symbiodinium</taxon>
    </lineage>
</organism>
<dbReference type="AlphaFoldDB" id="A0A812IQA7"/>
<name>A0A812IQA7_9DINO</name>
<dbReference type="SUPFAM" id="SSF50978">
    <property type="entry name" value="WD40 repeat-like"/>
    <property type="match status" value="1"/>
</dbReference>
<comment type="caution">
    <text evidence="2">The sequence shown here is derived from an EMBL/GenBank/DDBJ whole genome shotgun (WGS) entry which is preliminary data.</text>
</comment>
<evidence type="ECO:0000313" key="3">
    <source>
        <dbReference type="Proteomes" id="UP000604046"/>
    </source>
</evidence>
<keyword evidence="1" id="KW-0732">Signal</keyword>
<accession>A0A812IQA7</accession>
<evidence type="ECO:0000313" key="2">
    <source>
        <dbReference type="EMBL" id="CAE7041827.1"/>
    </source>
</evidence>
<dbReference type="Gene3D" id="3.30.70.330">
    <property type="match status" value="1"/>
</dbReference>
<reference evidence="2" key="1">
    <citation type="submission" date="2021-02" db="EMBL/GenBank/DDBJ databases">
        <authorList>
            <person name="Dougan E. K."/>
            <person name="Rhodes N."/>
            <person name="Thang M."/>
            <person name="Chan C."/>
        </authorList>
    </citation>
    <scope>NUCLEOTIDE SEQUENCE</scope>
</reference>
<dbReference type="EMBL" id="CAJNDS010000306">
    <property type="protein sequence ID" value="CAE7041827.1"/>
    <property type="molecule type" value="Genomic_DNA"/>
</dbReference>
<gene>
    <name evidence="2" type="ORF">SNAT2548_LOCUS4925</name>
</gene>
<dbReference type="OrthoDB" id="441725at2759"/>
<evidence type="ECO:0000256" key="1">
    <source>
        <dbReference type="SAM" id="SignalP"/>
    </source>
</evidence>
<dbReference type="InterPro" id="IPR015943">
    <property type="entry name" value="WD40/YVTN_repeat-like_dom_sf"/>
</dbReference>
<dbReference type="Proteomes" id="UP000604046">
    <property type="component" value="Unassembled WGS sequence"/>
</dbReference>
<feature type="signal peptide" evidence="1">
    <location>
        <begin position="1"/>
        <end position="18"/>
    </location>
</feature>